<reference evidence="1" key="1">
    <citation type="submission" date="2024-03" db="EMBL/GenBank/DDBJ databases">
        <authorList>
            <person name="Chantapakul B."/>
            <person name="Wang S."/>
        </authorList>
    </citation>
    <scope>NUCLEOTIDE SEQUENCE</scope>
</reference>
<accession>A0AAU8HXR3</accession>
<dbReference type="EMBL" id="PP429226">
    <property type="protein sequence ID" value="XCI77371.1"/>
    <property type="molecule type" value="Genomic_DNA"/>
</dbReference>
<proteinExistence type="predicted"/>
<gene>
    <name evidence="1" type="ORF">LDCGVIBL_CDS0013</name>
</gene>
<evidence type="ECO:0000313" key="1">
    <source>
        <dbReference type="EMBL" id="XCI77371.1"/>
    </source>
</evidence>
<protein>
    <submittedName>
        <fullName evidence="1">Uncharacterized protein</fullName>
    </submittedName>
</protein>
<name>A0AAU8HXR3_9CAUD</name>
<organism evidence="1">
    <name type="scientific">Rhizobium phage LG08</name>
    <dbReference type="NCBI Taxonomy" id="3129229"/>
    <lineage>
        <taxon>Viruses</taxon>
        <taxon>Duplodnaviria</taxon>
        <taxon>Heunggongvirae</taxon>
        <taxon>Uroviricota</taxon>
        <taxon>Caudoviricetes</taxon>
    </lineage>
</organism>
<sequence>MTRLVSFSIPISDGIPDFCERMENYMEGYNPEFLVFDKGLNGSHIEIIFEGPLTDHEIKYFPSWLSYMAAVKVRLIEE</sequence>